<dbReference type="InterPro" id="IPR012337">
    <property type="entry name" value="RNaseH-like_sf"/>
</dbReference>
<feature type="domain" description="Exonuclease" evidence="5">
    <location>
        <begin position="59"/>
        <end position="260"/>
    </location>
</feature>
<reference evidence="6 7" key="1">
    <citation type="submission" date="2021-04" db="EMBL/GenBank/DDBJ databases">
        <authorList>
            <person name="Bliznina A."/>
        </authorList>
    </citation>
    <scope>NUCLEOTIDE SEQUENCE [LARGE SCALE GENOMIC DNA]</scope>
</reference>
<dbReference type="InterPro" id="IPR047201">
    <property type="entry name" value="ERI-1_3'hExo-like"/>
</dbReference>
<dbReference type="SUPFAM" id="SSF53098">
    <property type="entry name" value="Ribonuclease H-like"/>
    <property type="match status" value="1"/>
</dbReference>
<dbReference type="SMART" id="SM00479">
    <property type="entry name" value="EXOIII"/>
    <property type="match status" value="1"/>
</dbReference>
<feature type="compositionally biased region" description="Basic residues" evidence="4">
    <location>
        <begin position="337"/>
        <end position="348"/>
    </location>
</feature>
<keyword evidence="3" id="KW-0269">Exonuclease</keyword>
<dbReference type="Pfam" id="PF00929">
    <property type="entry name" value="RNase_T"/>
    <property type="match status" value="1"/>
</dbReference>
<dbReference type="InterPro" id="IPR036397">
    <property type="entry name" value="RNaseH_sf"/>
</dbReference>
<dbReference type="PANTHER" id="PTHR23044">
    <property type="entry name" value="3'-5' EXONUCLEASE ERI1-RELATED"/>
    <property type="match status" value="1"/>
</dbReference>
<accession>A0ABN7SE43</accession>
<dbReference type="InterPro" id="IPR013520">
    <property type="entry name" value="Ribonucl_H"/>
</dbReference>
<evidence type="ECO:0000256" key="3">
    <source>
        <dbReference type="ARBA" id="ARBA00022839"/>
    </source>
</evidence>
<keyword evidence="7" id="KW-1185">Reference proteome</keyword>
<evidence type="ECO:0000256" key="4">
    <source>
        <dbReference type="SAM" id="MobiDB-lite"/>
    </source>
</evidence>
<dbReference type="Gene3D" id="3.30.420.10">
    <property type="entry name" value="Ribonuclease H-like superfamily/Ribonuclease H"/>
    <property type="match status" value="1"/>
</dbReference>
<dbReference type="Proteomes" id="UP001158576">
    <property type="component" value="Chromosome XSR"/>
</dbReference>
<gene>
    <name evidence="6" type="ORF">OKIOD_LOCUS7231</name>
</gene>
<name>A0ABN7SE43_OIKDI</name>
<proteinExistence type="predicted"/>
<keyword evidence="2" id="KW-0378">Hydrolase</keyword>
<evidence type="ECO:0000259" key="5">
    <source>
        <dbReference type="SMART" id="SM00479"/>
    </source>
</evidence>
<evidence type="ECO:0000313" key="6">
    <source>
        <dbReference type="EMBL" id="CAG5098445.1"/>
    </source>
</evidence>
<dbReference type="CDD" id="cd06133">
    <property type="entry name" value="ERI-1_3'hExo_like"/>
    <property type="match status" value="1"/>
</dbReference>
<evidence type="ECO:0000256" key="2">
    <source>
        <dbReference type="ARBA" id="ARBA00022801"/>
    </source>
</evidence>
<sequence>MIKRLEKRDLLKKLYSIGVDQNGLKGFDKKKLAKRLKGHYKKIFCGESKVKEVHVECKYFVCIDFEATCERINFVNHPHEIIEFPAILVDIEKEEIISEFHSYVRPFLNEELSDFCIELTGIKQNQVNAAPYFPIVFKSFIGWLKSHGLLKTAPDGRVKITKDTPSWTFLTDSPADICKFLSKQCQMDDIPFPYTWASRYCNIKRIFMNVYKSKYGPFTPKIEDMLEVLGMEVKGNLHSGRDDARNISRIALKMIQDGAQIWQNEMYKPNKYNSNAPYYLPKPDCIIPRILYSDEPWTIDRQSEEEKIAEKMSKMKIKEELVSSASSEEEEIPELPKKKKPRKGRHYIPNRPPDRLPRPAREGLTPEEQRYADAFIEQTERMQREKEAINSSEQVFVNSPVPLHYPEVPIFCAPMPPMPLCGETSSPIFVPQPSPFFNAVGPFFPEQYELFTPETAASAYLPPPSPQMYSASYFERNYADRPHRKFP</sequence>
<feature type="compositionally biased region" description="Basic and acidic residues" evidence="4">
    <location>
        <begin position="352"/>
        <end position="361"/>
    </location>
</feature>
<organism evidence="6 7">
    <name type="scientific">Oikopleura dioica</name>
    <name type="common">Tunicate</name>
    <dbReference type="NCBI Taxonomy" id="34765"/>
    <lineage>
        <taxon>Eukaryota</taxon>
        <taxon>Metazoa</taxon>
        <taxon>Chordata</taxon>
        <taxon>Tunicata</taxon>
        <taxon>Appendicularia</taxon>
        <taxon>Copelata</taxon>
        <taxon>Oikopleuridae</taxon>
        <taxon>Oikopleura</taxon>
    </lineage>
</organism>
<protein>
    <submittedName>
        <fullName evidence="6">Oidioi.mRNA.OKI2018_I69.XSR.g15673.t1.cds</fullName>
    </submittedName>
</protein>
<dbReference type="EMBL" id="OU015569">
    <property type="protein sequence ID" value="CAG5098445.1"/>
    <property type="molecule type" value="Genomic_DNA"/>
</dbReference>
<feature type="region of interest" description="Disordered" evidence="4">
    <location>
        <begin position="320"/>
        <end position="364"/>
    </location>
</feature>
<dbReference type="InterPro" id="IPR051274">
    <property type="entry name" value="3-5_Exoribonuclease"/>
</dbReference>
<dbReference type="PANTHER" id="PTHR23044:SF61">
    <property type="entry name" value="3'-5' EXORIBONUCLEASE 1-RELATED"/>
    <property type="match status" value="1"/>
</dbReference>
<evidence type="ECO:0000256" key="1">
    <source>
        <dbReference type="ARBA" id="ARBA00022722"/>
    </source>
</evidence>
<evidence type="ECO:0000313" key="7">
    <source>
        <dbReference type="Proteomes" id="UP001158576"/>
    </source>
</evidence>
<keyword evidence="1" id="KW-0540">Nuclease</keyword>